<dbReference type="Gene3D" id="2.60.120.10">
    <property type="entry name" value="Jelly Rolls"/>
    <property type="match status" value="1"/>
</dbReference>
<organism evidence="3 6">
    <name type="scientific">Methylopila capsulata</name>
    <dbReference type="NCBI Taxonomy" id="61654"/>
    <lineage>
        <taxon>Bacteria</taxon>
        <taxon>Pseudomonadati</taxon>
        <taxon>Pseudomonadota</taxon>
        <taxon>Alphaproteobacteria</taxon>
        <taxon>Hyphomicrobiales</taxon>
        <taxon>Methylopilaceae</taxon>
        <taxon>Methylopila</taxon>
    </lineage>
</organism>
<keyword evidence="5" id="KW-1185">Reference proteome</keyword>
<dbReference type="PROSITE" id="PS50943">
    <property type="entry name" value="HTH_CROC1"/>
    <property type="match status" value="1"/>
</dbReference>
<dbReference type="Proteomes" id="UP001143400">
    <property type="component" value="Unassembled WGS sequence"/>
</dbReference>
<evidence type="ECO:0000313" key="3">
    <source>
        <dbReference type="EMBL" id="GLK56198.1"/>
    </source>
</evidence>
<dbReference type="SMART" id="SM00530">
    <property type="entry name" value="HTH_XRE"/>
    <property type="match status" value="1"/>
</dbReference>
<dbReference type="Gene3D" id="1.10.260.40">
    <property type="entry name" value="lambda repressor-like DNA-binding domains"/>
    <property type="match status" value="1"/>
</dbReference>
<dbReference type="SUPFAM" id="SSF51182">
    <property type="entry name" value="RmlC-like cupins"/>
    <property type="match status" value="1"/>
</dbReference>
<dbReference type="InterPro" id="IPR050807">
    <property type="entry name" value="TransReg_Diox_bact_type"/>
</dbReference>
<dbReference type="RefSeq" id="WP_204949267.1">
    <property type="nucleotide sequence ID" value="NZ_BSFF01000002.1"/>
</dbReference>
<evidence type="ECO:0000256" key="1">
    <source>
        <dbReference type="ARBA" id="ARBA00023125"/>
    </source>
</evidence>
<dbReference type="GO" id="GO:0003677">
    <property type="term" value="F:DNA binding"/>
    <property type="evidence" value="ECO:0007669"/>
    <property type="project" value="UniProtKB-KW"/>
</dbReference>
<dbReference type="SUPFAM" id="SSF47413">
    <property type="entry name" value="lambda repressor-like DNA-binding domains"/>
    <property type="match status" value="1"/>
</dbReference>
<dbReference type="EMBL" id="JAFBCY010000001">
    <property type="protein sequence ID" value="MBM7850902.1"/>
    <property type="molecule type" value="Genomic_DNA"/>
</dbReference>
<evidence type="ECO:0000313" key="4">
    <source>
        <dbReference type="EMBL" id="MBM7850902.1"/>
    </source>
</evidence>
<keyword evidence="1" id="KW-0238">DNA-binding</keyword>
<comment type="caution">
    <text evidence="3">The sequence shown here is derived from an EMBL/GenBank/DDBJ whole genome shotgun (WGS) entry which is preliminary data.</text>
</comment>
<dbReference type="InterPro" id="IPR014710">
    <property type="entry name" value="RmlC-like_jellyroll"/>
</dbReference>
<dbReference type="Proteomes" id="UP000758856">
    <property type="component" value="Unassembled WGS sequence"/>
</dbReference>
<protein>
    <submittedName>
        <fullName evidence="3">MerR family transcriptional regulator</fullName>
    </submittedName>
    <submittedName>
        <fullName evidence="4">Transcriptional regulator with XRE-family HTH domain</fullName>
    </submittedName>
</protein>
<feature type="domain" description="HTH cro/C1-type" evidence="2">
    <location>
        <begin position="65"/>
        <end position="119"/>
    </location>
</feature>
<reference evidence="3" key="1">
    <citation type="journal article" date="2014" name="Int. J. Syst. Evol. Microbiol.">
        <title>Complete genome sequence of Corynebacterium casei LMG S-19264T (=DSM 44701T), isolated from a smear-ripened cheese.</title>
        <authorList>
            <consortium name="US DOE Joint Genome Institute (JGI-PGF)"/>
            <person name="Walter F."/>
            <person name="Albersmeier A."/>
            <person name="Kalinowski J."/>
            <person name="Ruckert C."/>
        </authorList>
    </citation>
    <scope>NUCLEOTIDE SEQUENCE</scope>
    <source>
        <strain evidence="3">VKM B-1606</strain>
    </source>
</reference>
<reference evidence="3" key="3">
    <citation type="submission" date="2023-01" db="EMBL/GenBank/DDBJ databases">
        <authorList>
            <person name="Sun Q."/>
            <person name="Evtushenko L."/>
        </authorList>
    </citation>
    <scope>NUCLEOTIDE SEQUENCE</scope>
    <source>
        <strain evidence="3">VKM B-1606</strain>
    </source>
</reference>
<sequence length="242" mass="25663">MASKTANIVAKPAAPKPAVAKAAAEPVAPQLVAVESSDDEDYVTGSGAPAAPERRTLEQAIGLQIRHHRKLMGLTVAELAAAASVSTGMLSKIENGQISPSLTSLQTLAAALNMPISLLFAGFEERRDCSFVPAGQGVVIQRRGTKVGHNYELLGHMLGGAIAVEPYLITLTEDAAPYTAFQHEGTELIYMLTGEVVYAHAGNSYHLKPGDSLLFDSGAPHGPERLVVKPMTYLSVIMYEKE</sequence>
<dbReference type="GO" id="GO:0003700">
    <property type="term" value="F:DNA-binding transcription factor activity"/>
    <property type="evidence" value="ECO:0007669"/>
    <property type="project" value="TreeGrafter"/>
</dbReference>
<dbReference type="InterPro" id="IPR013096">
    <property type="entry name" value="Cupin_2"/>
</dbReference>
<proteinExistence type="predicted"/>
<dbReference type="InterPro" id="IPR011051">
    <property type="entry name" value="RmlC_Cupin_sf"/>
</dbReference>
<dbReference type="CDD" id="cd02209">
    <property type="entry name" value="cupin_XRE_C"/>
    <property type="match status" value="1"/>
</dbReference>
<gene>
    <name evidence="3" type="ORF">GCM10008170_22170</name>
    <name evidence="4" type="ORF">JOD31_001114</name>
</gene>
<dbReference type="Pfam" id="PF07883">
    <property type="entry name" value="Cupin_2"/>
    <property type="match status" value="1"/>
</dbReference>
<dbReference type="Pfam" id="PF01381">
    <property type="entry name" value="HTH_3"/>
    <property type="match status" value="1"/>
</dbReference>
<dbReference type="PANTHER" id="PTHR46797:SF1">
    <property type="entry name" value="METHYLPHOSPHONATE SYNTHASE"/>
    <property type="match status" value="1"/>
</dbReference>
<name>A0A9W6IU12_9HYPH</name>
<evidence type="ECO:0000313" key="6">
    <source>
        <dbReference type="Proteomes" id="UP001143400"/>
    </source>
</evidence>
<dbReference type="EMBL" id="BSFF01000002">
    <property type="protein sequence ID" value="GLK56198.1"/>
    <property type="molecule type" value="Genomic_DNA"/>
</dbReference>
<dbReference type="PANTHER" id="PTHR46797">
    <property type="entry name" value="HTH-TYPE TRANSCRIPTIONAL REGULATOR"/>
    <property type="match status" value="1"/>
</dbReference>
<dbReference type="AlphaFoldDB" id="A0A9W6IU12"/>
<evidence type="ECO:0000259" key="2">
    <source>
        <dbReference type="PROSITE" id="PS50943"/>
    </source>
</evidence>
<reference evidence="4 5" key="2">
    <citation type="submission" date="2021-01" db="EMBL/GenBank/DDBJ databases">
        <title>Genomic Encyclopedia of Type Strains, Phase IV (KMG-IV): sequencing the most valuable type-strain genomes for metagenomic binning, comparative biology and taxonomic classification.</title>
        <authorList>
            <person name="Goeker M."/>
        </authorList>
    </citation>
    <scope>NUCLEOTIDE SEQUENCE [LARGE SCALE GENOMIC DNA]</scope>
    <source>
        <strain evidence="4 5">DSM 6130</strain>
    </source>
</reference>
<evidence type="ECO:0000313" key="5">
    <source>
        <dbReference type="Proteomes" id="UP000758856"/>
    </source>
</evidence>
<accession>A0A9W6IU12</accession>
<dbReference type="InterPro" id="IPR010982">
    <property type="entry name" value="Lambda_DNA-bd_dom_sf"/>
</dbReference>
<dbReference type="GO" id="GO:0005829">
    <property type="term" value="C:cytosol"/>
    <property type="evidence" value="ECO:0007669"/>
    <property type="project" value="TreeGrafter"/>
</dbReference>
<dbReference type="CDD" id="cd00093">
    <property type="entry name" value="HTH_XRE"/>
    <property type="match status" value="1"/>
</dbReference>
<dbReference type="InterPro" id="IPR001387">
    <property type="entry name" value="Cro/C1-type_HTH"/>
</dbReference>